<dbReference type="CDD" id="cd00063">
    <property type="entry name" value="FN3"/>
    <property type="match status" value="2"/>
</dbReference>
<dbReference type="InterPro" id="IPR050964">
    <property type="entry name" value="Striated_Muscle_Regulatory"/>
</dbReference>
<dbReference type="Pfam" id="PF00041">
    <property type="entry name" value="fn3"/>
    <property type="match status" value="1"/>
</dbReference>
<dbReference type="Proteomes" id="UP000515154">
    <property type="component" value="Linkage group LG13"/>
</dbReference>
<dbReference type="PANTHER" id="PTHR13817">
    <property type="entry name" value="TITIN"/>
    <property type="match status" value="1"/>
</dbReference>
<reference evidence="5" key="1">
    <citation type="submission" date="2025-08" db="UniProtKB">
        <authorList>
            <consortium name="RefSeq"/>
        </authorList>
    </citation>
    <scope>IDENTIFICATION</scope>
</reference>
<dbReference type="SMART" id="SM00060">
    <property type="entry name" value="FN3"/>
    <property type="match status" value="3"/>
</dbReference>
<gene>
    <name evidence="5" type="primary">LOC115218375</name>
</gene>
<feature type="transmembrane region" description="Helical" evidence="2">
    <location>
        <begin position="624"/>
        <end position="646"/>
    </location>
</feature>
<keyword evidence="4" id="KW-1185">Reference proteome</keyword>
<dbReference type="RefSeq" id="XP_036364044.1">
    <property type="nucleotide sequence ID" value="XM_036508151.1"/>
</dbReference>
<evidence type="ECO:0000256" key="1">
    <source>
        <dbReference type="ARBA" id="ARBA00022737"/>
    </source>
</evidence>
<dbReference type="KEGG" id="osn:115218375"/>
<sequence length="851" mass="98256">MFVKNGNRYFTFILKVYSNTEKDYFTPLNMLVLLVLLLFLPVTNSYDKLILEPNDPFVFVGDCITFTCKLNSTTLDDASALYFTNSSPNETTFNKTSASLKKCYNSSKKADTFVCKYSNTQVYAGQLVKVEEKLVPIPKDSIKCIVFDWRILNCSWSLGQRYNYMDNVGVDFCWSYTLAKKCTSLQKSLTWMNLSRDEIDLTISLGLDFTVHYTYKETKYQQRTHIRLNASKPTQPSPVKNVHLNVNDTCVRMEWKHRYVYKLHFHIFLKEVNSKKLSNFSVEGRRFYFCKLNPFTKYELKIYALPKQNGIYSEPYVETFISHKSVPVHSPRITNGSFKRDISDVNSVTVFWKNLMRREFGDENVEYLIQNKNSNLTAFQNNLLLELSLNKTSCENIRIWAKNSVGYSKPPSSIRICDKSKVPDYPRNIEAIVLNSTTVWIKWESPKDNHMRVTRYTIYRCDKENHFRNCTWSYVNGNETSKNLSMNTDVNSYSFAVSAENDEGSSGLIWSPCLFILKKPENPVEFRVIAKDGTLIVEWDHYNCYIEKAYLTNYVVSYCVSFNKTNCKDKIQKRYISKKQKKYVIDNLPKDKYLVWVKSSTSIGDGPVMTREIQVNGETLPKSILWSIIGSMIIMLFIFGIIFIYVKRSKKFVDKIPFEYPGKTEDKYNSISSIMHVDTLSSCINDEAYDSSSVLITPKLCSEPSPESECNQMYLQEKTSLENDFKSKDINVQGLHDLQKNSSKEELTETAMDYGYKEMDLSFDTCDAKKQAPSGESNEDQKSNPYIRAVPSFTSMKHHDKDENSGDIFADFVIGKSDYVSNSSDFENICFGNKSYNSMHTNSVDKAVVQS</sequence>
<feature type="domain" description="Fibronectin type-III" evidence="3">
    <location>
        <begin position="425"/>
        <end position="521"/>
    </location>
</feature>
<keyword evidence="2" id="KW-0812">Transmembrane</keyword>
<dbReference type="InterPro" id="IPR013783">
    <property type="entry name" value="Ig-like_fold"/>
</dbReference>
<dbReference type="Gene3D" id="2.60.40.10">
    <property type="entry name" value="Immunoglobulins"/>
    <property type="match status" value="3"/>
</dbReference>
<keyword evidence="2" id="KW-0472">Membrane</keyword>
<evidence type="ECO:0000313" key="5">
    <source>
        <dbReference type="RefSeq" id="XP_036364044.1"/>
    </source>
</evidence>
<evidence type="ECO:0000256" key="2">
    <source>
        <dbReference type="SAM" id="Phobius"/>
    </source>
</evidence>
<protein>
    <submittedName>
        <fullName evidence="5">Uncharacterized protein LOC115218375 isoform X1</fullName>
    </submittedName>
</protein>
<evidence type="ECO:0000259" key="3">
    <source>
        <dbReference type="PROSITE" id="PS50853"/>
    </source>
</evidence>
<accession>A0A7E6F8E2</accession>
<dbReference type="SUPFAM" id="SSF49265">
    <property type="entry name" value="Fibronectin type III"/>
    <property type="match status" value="2"/>
</dbReference>
<evidence type="ECO:0000313" key="4">
    <source>
        <dbReference type="Proteomes" id="UP000515154"/>
    </source>
</evidence>
<dbReference type="InterPro" id="IPR036116">
    <property type="entry name" value="FN3_sf"/>
</dbReference>
<organism evidence="4 5">
    <name type="scientific">Octopus sinensis</name>
    <name type="common">East Asian common octopus</name>
    <dbReference type="NCBI Taxonomy" id="2607531"/>
    <lineage>
        <taxon>Eukaryota</taxon>
        <taxon>Metazoa</taxon>
        <taxon>Spiralia</taxon>
        <taxon>Lophotrochozoa</taxon>
        <taxon>Mollusca</taxon>
        <taxon>Cephalopoda</taxon>
        <taxon>Coleoidea</taxon>
        <taxon>Octopodiformes</taxon>
        <taxon>Octopoda</taxon>
        <taxon>Incirrata</taxon>
        <taxon>Octopodidae</taxon>
        <taxon>Octopus</taxon>
    </lineage>
</organism>
<keyword evidence="2" id="KW-1133">Transmembrane helix</keyword>
<name>A0A7E6F8E2_9MOLL</name>
<proteinExistence type="predicted"/>
<dbReference type="PROSITE" id="PS50853">
    <property type="entry name" value="FN3"/>
    <property type="match status" value="1"/>
</dbReference>
<dbReference type="InterPro" id="IPR003961">
    <property type="entry name" value="FN3_dom"/>
</dbReference>
<keyword evidence="1" id="KW-0677">Repeat</keyword>
<dbReference type="AlphaFoldDB" id="A0A7E6F8E2"/>
<dbReference type="PANTHER" id="PTHR13817:SF166">
    <property type="entry name" value="NEURONAL IGCAM-RELATED"/>
    <property type="match status" value="1"/>
</dbReference>